<feature type="transmembrane region" description="Helical" evidence="6">
    <location>
        <begin position="83"/>
        <end position="106"/>
    </location>
</feature>
<dbReference type="KEGG" id="lch:Lcho_1325"/>
<evidence type="ECO:0000256" key="6">
    <source>
        <dbReference type="SAM" id="Phobius"/>
    </source>
</evidence>
<comment type="subcellular location">
    <subcellularLocation>
        <location evidence="1">Cell membrane</location>
        <topology evidence="1">Multi-pass membrane protein</topology>
    </subcellularLocation>
</comment>
<accession>B1Y688</accession>
<evidence type="ECO:0000313" key="7">
    <source>
        <dbReference type="EMBL" id="ACB33593.1"/>
    </source>
</evidence>
<sequence>MIVLRGLALLLLFQAAGEGLTHVFSLPFPGPVVGLVLLLPALNWAPVREPVSAAANLLLANLSLLFIPVGVGVITHLQLVSQYGLQLVAAIVGSTVIGLAVTALVLDRLLRGDAQPGAGDD</sequence>
<dbReference type="eggNOG" id="COG1380">
    <property type="taxonomic scope" value="Bacteria"/>
</dbReference>
<dbReference type="STRING" id="395495.Lcho_1325"/>
<dbReference type="HOGENOM" id="CLU_113736_4_3_4"/>
<keyword evidence="2" id="KW-1003">Cell membrane</keyword>
<proteinExistence type="predicted"/>
<keyword evidence="8" id="KW-1185">Reference proteome</keyword>
<name>B1Y688_LEPCP</name>
<protein>
    <submittedName>
        <fullName evidence="7">LrgA family protein</fullName>
    </submittedName>
</protein>
<keyword evidence="3 6" id="KW-0812">Transmembrane</keyword>
<feature type="transmembrane region" description="Helical" evidence="6">
    <location>
        <begin position="57"/>
        <end position="77"/>
    </location>
</feature>
<dbReference type="PANTHER" id="PTHR33931">
    <property type="entry name" value="HOLIN-LIKE PROTEIN CIDA-RELATED"/>
    <property type="match status" value="1"/>
</dbReference>
<dbReference type="RefSeq" id="WP_012346355.1">
    <property type="nucleotide sequence ID" value="NC_010524.1"/>
</dbReference>
<feature type="transmembrane region" description="Helical" evidence="6">
    <location>
        <begin position="27"/>
        <end position="45"/>
    </location>
</feature>
<evidence type="ECO:0000256" key="4">
    <source>
        <dbReference type="ARBA" id="ARBA00022989"/>
    </source>
</evidence>
<organism evidence="7 8">
    <name type="scientific">Leptothrix cholodnii (strain ATCC 51168 / LMG 8142 / SP-6)</name>
    <name type="common">Leptothrix discophora (strain SP-6)</name>
    <dbReference type="NCBI Taxonomy" id="395495"/>
    <lineage>
        <taxon>Bacteria</taxon>
        <taxon>Pseudomonadati</taxon>
        <taxon>Pseudomonadota</taxon>
        <taxon>Betaproteobacteria</taxon>
        <taxon>Burkholderiales</taxon>
        <taxon>Sphaerotilaceae</taxon>
        <taxon>Leptothrix</taxon>
    </lineage>
</organism>
<keyword evidence="4 6" id="KW-1133">Transmembrane helix</keyword>
<dbReference type="OrthoDB" id="385012at2"/>
<dbReference type="GO" id="GO:0005886">
    <property type="term" value="C:plasma membrane"/>
    <property type="evidence" value="ECO:0007669"/>
    <property type="project" value="UniProtKB-SubCell"/>
</dbReference>
<evidence type="ECO:0000256" key="3">
    <source>
        <dbReference type="ARBA" id="ARBA00022692"/>
    </source>
</evidence>
<keyword evidence="5 6" id="KW-0472">Membrane</keyword>
<reference evidence="7 8" key="1">
    <citation type="submission" date="2008-03" db="EMBL/GenBank/DDBJ databases">
        <title>Complete sequence of Leptothrix cholodnii SP-6.</title>
        <authorList>
            <consortium name="US DOE Joint Genome Institute"/>
            <person name="Copeland A."/>
            <person name="Lucas S."/>
            <person name="Lapidus A."/>
            <person name="Glavina del Rio T."/>
            <person name="Dalin E."/>
            <person name="Tice H."/>
            <person name="Bruce D."/>
            <person name="Goodwin L."/>
            <person name="Pitluck S."/>
            <person name="Chertkov O."/>
            <person name="Brettin T."/>
            <person name="Detter J.C."/>
            <person name="Han C."/>
            <person name="Kuske C.R."/>
            <person name="Schmutz J."/>
            <person name="Larimer F."/>
            <person name="Land M."/>
            <person name="Hauser L."/>
            <person name="Kyrpides N."/>
            <person name="Lykidis A."/>
            <person name="Emerson D."/>
            <person name="Richardson P."/>
        </authorList>
    </citation>
    <scope>NUCLEOTIDE SEQUENCE [LARGE SCALE GENOMIC DNA]</scope>
    <source>
        <strain evidence="8">ATCC 51168 / LMG 8142 / SP-6</strain>
    </source>
</reference>
<dbReference type="Proteomes" id="UP000001693">
    <property type="component" value="Chromosome"/>
</dbReference>
<dbReference type="EMBL" id="CP001013">
    <property type="protein sequence ID" value="ACB33593.1"/>
    <property type="molecule type" value="Genomic_DNA"/>
</dbReference>
<gene>
    <name evidence="7" type="ordered locus">Lcho_1325</name>
</gene>
<dbReference type="InterPro" id="IPR005538">
    <property type="entry name" value="LrgA/CidA"/>
</dbReference>
<evidence type="ECO:0000256" key="1">
    <source>
        <dbReference type="ARBA" id="ARBA00004651"/>
    </source>
</evidence>
<dbReference type="PANTHER" id="PTHR33931:SF2">
    <property type="entry name" value="HOLIN-LIKE PROTEIN CIDA"/>
    <property type="match status" value="1"/>
</dbReference>
<evidence type="ECO:0000313" key="8">
    <source>
        <dbReference type="Proteomes" id="UP000001693"/>
    </source>
</evidence>
<dbReference type="Pfam" id="PF03788">
    <property type="entry name" value="LrgA"/>
    <property type="match status" value="1"/>
</dbReference>
<evidence type="ECO:0000256" key="2">
    <source>
        <dbReference type="ARBA" id="ARBA00022475"/>
    </source>
</evidence>
<evidence type="ECO:0000256" key="5">
    <source>
        <dbReference type="ARBA" id="ARBA00023136"/>
    </source>
</evidence>
<dbReference type="AlphaFoldDB" id="B1Y688"/>